<dbReference type="AlphaFoldDB" id="S5XQM9"/>
<dbReference type="InterPro" id="IPR053745">
    <property type="entry name" value="Viral_Tail_Comp_sf"/>
</dbReference>
<sequence length="128" mass="13962">MRAGRKLRVMVIARIEAAVPALAGRVYDRPTEKAAAPYAALGPSDWRPDDAECIAGRVISLQIDVWEKTESKGALEDLTDDVAACLKGWADTDALTMHPIEIALVRVMDDPDPDWVHGVVQIEVEVEG</sequence>
<organism evidence="1 2">
    <name type="scientific">Paracoccus aminophilus JCM 7686</name>
    <dbReference type="NCBI Taxonomy" id="1367847"/>
    <lineage>
        <taxon>Bacteria</taxon>
        <taxon>Pseudomonadati</taxon>
        <taxon>Pseudomonadota</taxon>
        <taxon>Alphaproteobacteria</taxon>
        <taxon>Rhodobacterales</taxon>
        <taxon>Paracoccaceae</taxon>
        <taxon>Paracoccus</taxon>
    </lineage>
</organism>
<proteinExistence type="predicted"/>
<dbReference type="Gene3D" id="3.30.2000.30">
    <property type="match status" value="1"/>
</dbReference>
<dbReference type="InterPro" id="IPR021508">
    <property type="entry name" value="Gp17-like"/>
</dbReference>
<evidence type="ECO:0008006" key="3">
    <source>
        <dbReference type="Google" id="ProtNLM"/>
    </source>
</evidence>
<dbReference type="KEGG" id="pami:JCM7686_2632"/>
<dbReference type="EMBL" id="CP006650">
    <property type="protein sequence ID" value="AGT09694.1"/>
    <property type="molecule type" value="Genomic_DNA"/>
</dbReference>
<dbReference type="Pfam" id="PF11367">
    <property type="entry name" value="Tail_completion_gp17"/>
    <property type="match status" value="1"/>
</dbReference>
<evidence type="ECO:0000313" key="1">
    <source>
        <dbReference type="EMBL" id="AGT09694.1"/>
    </source>
</evidence>
<name>S5XQM9_PARAH</name>
<protein>
    <recommendedName>
        <fullName evidence="3">DUF3168 domain-containing protein</fullName>
    </recommendedName>
</protein>
<evidence type="ECO:0000313" key="2">
    <source>
        <dbReference type="Proteomes" id="UP000015480"/>
    </source>
</evidence>
<keyword evidence="2" id="KW-1185">Reference proteome</keyword>
<dbReference type="PATRIC" id="fig|1367847.3.peg.2634"/>
<dbReference type="HOGENOM" id="CLU_126531_2_0_5"/>
<gene>
    <name evidence="1" type="ORF">JCM7686_2632</name>
</gene>
<dbReference type="Proteomes" id="UP000015480">
    <property type="component" value="Chromosome"/>
</dbReference>
<dbReference type="RefSeq" id="WP_020951332.1">
    <property type="nucleotide sequence ID" value="NC_022041.1"/>
</dbReference>
<dbReference type="STRING" id="1367847.JCM7686_2632"/>
<accession>S5XQM9</accession>
<dbReference type="OrthoDB" id="7630456at2"/>
<reference evidence="1 2" key="1">
    <citation type="journal article" date="2014" name="BMC Genomics">
        <title>Architecture and functions of a multipartite genome of the methylotrophic bacterium Paracoccus aminophilus JCM 7686, containing primary and secondary chromids.</title>
        <authorList>
            <person name="Dziewit L."/>
            <person name="Czarnecki J."/>
            <person name="Wibberg D."/>
            <person name="Radlinska M."/>
            <person name="Mrozek P."/>
            <person name="Szymczak M."/>
            <person name="Schluter A."/>
            <person name="Puhler A."/>
            <person name="Bartosik D."/>
        </authorList>
    </citation>
    <scope>NUCLEOTIDE SEQUENCE [LARGE SCALE GENOMIC DNA]</scope>
    <source>
        <strain evidence="1">JCM 7686</strain>
    </source>
</reference>
<dbReference type="eggNOG" id="ENOG5033F8C">
    <property type="taxonomic scope" value="Bacteria"/>
</dbReference>